<sequence>MKMNNNVTGREVDMLSSLPDDILTKILSCLPINSAAATSVLSTRWRHLWTGVTSFVVLYETGKDAHDNDILFLQKLVKLTSLKLHNFHIELKSVSIYWRPNIRDQMSFFHELCRRDVENINIICPGENYSFFLWVPDFLFKTKSLVSLSLCFVSIMVDMIENVDIQLPNLKKLHLNHLSHIPPWLETLCRCSPVLEVLDLKFILMDHSIIDTDFVYVANIFGTNLKSLRIETHHNYYNLSTHRNKFLIDAPKLEYLTVVDGYSCYYLTQIPTTLLEASVDLTTTTSAYAMVVGEDDDYRQDMAKFVRRMCNVSNRLDLRLKRNSNIMGYLVNHGLMFGNLATLILDLEEIGLIVWKDLLLCLQCFPNLKNLVVTHWLHDVAPVENISWYAPSDKPADCLVNKLKRIDILGLFGLTYELCLIEYLLSNATVLEEVYIGVDILDVDESEEARLSRGWHFCKSLFDLPRVSSTCQITFRTVDMLALSNDYKHGILGYRSTS</sequence>
<keyword evidence="2" id="KW-1185">Reference proteome</keyword>
<reference evidence="3" key="2">
    <citation type="submission" date="2025-08" db="UniProtKB">
        <authorList>
            <consortium name="RefSeq"/>
        </authorList>
    </citation>
    <scope>IDENTIFICATION</scope>
    <source>
        <tissue evidence="3">Leaf</tissue>
    </source>
</reference>
<feature type="domain" description="F-box" evidence="1">
    <location>
        <begin position="12"/>
        <end position="58"/>
    </location>
</feature>
<dbReference type="SMART" id="SM00579">
    <property type="entry name" value="FBD"/>
    <property type="match status" value="1"/>
</dbReference>
<dbReference type="InterPro" id="IPR053781">
    <property type="entry name" value="F-box_AtFBL13-like"/>
</dbReference>
<dbReference type="Pfam" id="PF00646">
    <property type="entry name" value="F-box"/>
    <property type="match status" value="1"/>
</dbReference>
<name>A0ABM3QID0_SPIOL</name>
<organism evidence="2 3">
    <name type="scientific">Spinacia oleracea</name>
    <name type="common">Spinach</name>
    <dbReference type="NCBI Taxonomy" id="3562"/>
    <lineage>
        <taxon>Eukaryota</taxon>
        <taxon>Viridiplantae</taxon>
        <taxon>Streptophyta</taxon>
        <taxon>Embryophyta</taxon>
        <taxon>Tracheophyta</taxon>
        <taxon>Spermatophyta</taxon>
        <taxon>Magnoliopsida</taxon>
        <taxon>eudicotyledons</taxon>
        <taxon>Gunneridae</taxon>
        <taxon>Pentapetalae</taxon>
        <taxon>Caryophyllales</taxon>
        <taxon>Chenopodiaceae</taxon>
        <taxon>Chenopodioideae</taxon>
        <taxon>Anserineae</taxon>
        <taxon>Spinacia</taxon>
    </lineage>
</organism>
<dbReference type="SUPFAM" id="SSF81383">
    <property type="entry name" value="F-box domain"/>
    <property type="match status" value="1"/>
</dbReference>
<gene>
    <name evidence="3" type="primary">LOC130459658</name>
</gene>
<proteinExistence type="predicted"/>
<evidence type="ECO:0000313" key="3">
    <source>
        <dbReference type="RefSeq" id="XP_056683123.1"/>
    </source>
</evidence>
<dbReference type="Proteomes" id="UP000813463">
    <property type="component" value="Chromosome 4"/>
</dbReference>
<dbReference type="Gene3D" id="1.20.1280.50">
    <property type="match status" value="1"/>
</dbReference>
<dbReference type="RefSeq" id="XP_056683123.1">
    <property type="nucleotide sequence ID" value="XM_056827145.1"/>
</dbReference>
<dbReference type="CDD" id="cd22160">
    <property type="entry name" value="F-box_AtFBL13-like"/>
    <property type="match status" value="1"/>
</dbReference>
<dbReference type="InterPro" id="IPR032675">
    <property type="entry name" value="LRR_dom_sf"/>
</dbReference>
<dbReference type="PROSITE" id="PS50181">
    <property type="entry name" value="FBOX"/>
    <property type="match status" value="1"/>
</dbReference>
<dbReference type="Gene3D" id="3.80.10.10">
    <property type="entry name" value="Ribonuclease Inhibitor"/>
    <property type="match status" value="1"/>
</dbReference>
<dbReference type="PANTHER" id="PTHR31900:SF31">
    <property type="entry name" value="F-BOX_LRR-REPEAT PROTEIN 13-LIKE"/>
    <property type="match status" value="1"/>
</dbReference>
<dbReference type="SUPFAM" id="SSF52047">
    <property type="entry name" value="RNI-like"/>
    <property type="match status" value="1"/>
</dbReference>
<dbReference type="Pfam" id="PF24758">
    <property type="entry name" value="LRR_At5g56370"/>
    <property type="match status" value="1"/>
</dbReference>
<reference evidence="2" key="1">
    <citation type="journal article" date="2021" name="Nat. Commun.">
        <title>Genomic analyses provide insights into spinach domestication and the genetic basis of agronomic traits.</title>
        <authorList>
            <person name="Cai X."/>
            <person name="Sun X."/>
            <person name="Xu C."/>
            <person name="Sun H."/>
            <person name="Wang X."/>
            <person name="Ge C."/>
            <person name="Zhang Z."/>
            <person name="Wang Q."/>
            <person name="Fei Z."/>
            <person name="Jiao C."/>
            <person name="Wang Q."/>
        </authorList>
    </citation>
    <scope>NUCLEOTIDE SEQUENCE [LARGE SCALE GENOMIC DNA]</scope>
    <source>
        <strain evidence="2">cv. Varoflay</strain>
    </source>
</reference>
<dbReference type="InterPro" id="IPR055411">
    <property type="entry name" value="LRR_FXL15/At3g58940/PEG3-like"/>
</dbReference>
<dbReference type="GeneID" id="130459658"/>
<dbReference type="InterPro" id="IPR006566">
    <property type="entry name" value="FBD"/>
</dbReference>
<evidence type="ECO:0000259" key="1">
    <source>
        <dbReference type="PROSITE" id="PS50181"/>
    </source>
</evidence>
<protein>
    <submittedName>
        <fullName evidence="3">F-box/FBD/LRR-repeat protein At1g78750-like</fullName>
    </submittedName>
</protein>
<dbReference type="InterPro" id="IPR050232">
    <property type="entry name" value="FBL13/AtMIF1-like"/>
</dbReference>
<evidence type="ECO:0000313" key="2">
    <source>
        <dbReference type="Proteomes" id="UP000813463"/>
    </source>
</evidence>
<dbReference type="InterPro" id="IPR036047">
    <property type="entry name" value="F-box-like_dom_sf"/>
</dbReference>
<dbReference type="SMART" id="SM00256">
    <property type="entry name" value="FBOX"/>
    <property type="match status" value="1"/>
</dbReference>
<dbReference type="PANTHER" id="PTHR31900">
    <property type="entry name" value="F-BOX/RNI SUPERFAMILY PROTEIN-RELATED"/>
    <property type="match status" value="1"/>
</dbReference>
<dbReference type="InterPro" id="IPR001810">
    <property type="entry name" value="F-box_dom"/>
</dbReference>
<accession>A0ABM3QID0</accession>